<gene>
    <name evidence="11" type="ORF">IAB88_02665</name>
</gene>
<dbReference type="InterPro" id="IPR004358">
    <property type="entry name" value="Sig_transdc_His_kin-like_C"/>
</dbReference>
<dbReference type="SUPFAM" id="SSF55874">
    <property type="entry name" value="ATPase domain of HSP90 chaperone/DNA topoisomerase II/histidine kinase"/>
    <property type="match status" value="1"/>
</dbReference>
<dbReference type="Proteomes" id="UP000823598">
    <property type="component" value="Unassembled WGS sequence"/>
</dbReference>
<keyword evidence="4" id="KW-0808">Transferase</keyword>
<keyword evidence="7" id="KW-0067">ATP-binding</keyword>
<accession>A0A9D9NJK0</accession>
<dbReference type="Gene3D" id="3.30.565.10">
    <property type="entry name" value="Histidine kinase-like ATPase, C-terminal domain"/>
    <property type="match status" value="1"/>
</dbReference>
<proteinExistence type="predicted"/>
<reference evidence="11" key="1">
    <citation type="submission" date="2020-10" db="EMBL/GenBank/DDBJ databases">
        <authorList>
            <person name="Gilroy R."/>
        </authorList>
    </citation>
    <scope>NUCLEOTIDE SEQUENCE</scope>
    <source>
        <strain evidence="11">6919</strain>
    </source>
</reference>
<dbReference type="PANTHER" id="PTHR43065:SF10">
    <property type="entry name" value="PEROXIDE STRESS-ACTIVATED HISTIDINE KINASE MAK3"/>
    <property type="match status" value="1"/>
</dbReference>
<evidence type="ECO:0000256" key="4">
    <source>
        <dbReference type="ARBA" id="ARBA00022679"/>
    </source>
</evidence>
<evidence type="ECO:0000313" key="11">
    <source>
        <dbReference type="EMBL" id="MBO8475876.1"/>
    </source>
</evidence>
<evidence type="ECO:0000256" key="7">
    <source>
        <dbReference type="ARBA" id="ARBA00022840"/>
    </source>
</evidence>
<dbReference type="InterPro" id="IPR036890">
    <property type="entry name" value="HATPase_C_sf"/>
</dbReference>
<sequence>MANMYDRRRAWKWAFLLVSVLMVILFLYVSNDLVKDMSEQERGRMEIWAQATKQLATAPVFSTDGAGGMSSGDIDFLLGIIEDNRNIPVLLVDDSDNILQYRNFRLPEPIDSLMPYNLSGKNRAFLDDKLAALKNTRNHIEINIDDHTVQHLYYEDSTLLKRISYYPYIQLAVMAIFVAIVYFAVMSTKKAEQNKVWVGLSKETAHQLGTPISSLMAWVQMLEASGVDKEIVGDMDKDVQRLSVIADRFSKIGSKPEMQLAFLSESVEKGLEYMRARISSGVKLTISLPDDDCGVNLCLPLFEWVLENLTKNAVDAMQGKGRLDVTVDHDRQKAYIDVTDTGKGIARKDFKTVFNPGYTTKKRGWGLGLTLAKRIIEEYHGGKIYVKSSEVGVGTTFRIELPAVNP</sequence>
<dbReference type="EC" id="2.7.13.3" evidence="2"/>
<evidence type="ECO:0000256" key="9">
    <source>
        <dbReference type="SAM" id="Phobius"/>
    </source>
</evidence>
<keyword evidence="9" id="KW-1133">Transmembrane helix</keyword>
<feature type="domain" description="Histidine kinase" evidence="10">
    <location>
        <begin position="203"/>
        <end position="405"/>
    </location>
</feature>
<dbReference type="SMART" id="SM00387">
    <property type="entry name" value="HATPase_c"/>
    <property type="match status" value="1"/>
</dbReference>
<reference evidence="11" key="2">
    <citation type="journal article" date="2021" name="PeerJ">
        <title>Extensive microbial diversity within the chicken gut microbiome revealed by metagenomics and culture.</title>
        <authorList>
            <person name="Gilroy R."/>
            <person name="Ravi A."/>
            <person name="Getino M."/>
            <person name="Pursley I."/>
            <person name="Horton D.L."/>
            <person name="Alikhan N.F."/>
            <person name="Baker D."/>
            <person name="Gharbi K."/>
            <person name="Hall N."/>
            <person name="Watson M."/>
            <person name="Adriaenssens E.M."/>
            <person name="Foster-Nyarko E."/>
            <person name="Jarju S."/>
            <person name="Secka A."/>
            <person name="Antonio M."/>
            <person name="Oren A."/>
            <person name="Chaudhuri R.R."/>
            <person name="La Ragione R."/>
            <person name="Hildebrand F."/>
            <person name="Pallen M.J."/>
        </authorList>
    </citation>
    <scope>NUCLEOTIDE SEQUENCE</scope>
    <source>
        <strain evidence="11">6919</strain>
    </source>
</reference>
<comment type="catalytic activity">
    <reaction evidence="1">
        <text>ATP + protein L-histidine = ADP + protein N-phospho-L-histidine.</text>
        <dbReference type="EC" id="2.7.13.3"/>
    </reaction>
</comment>
<feature type="transmembrane region" description="Helical" evidence="9">
    <location>
        <begin position="165"/>
        <end position="185"/>
    </location>
</feature>
<keyword evidence="9" id="KW-0812">Transmembrane</keyword>
<keyword evidence="6 11" id="KW-0418">Kinase</keyword>
<dbReference type="GO" id="GO:0005524">
    <property type="term" value="F:ATP binding"/>
    <property type="evidence" value="ECO:0007669"/>
    <property type="project" value="UniProtKB-KW"/>
</dbReference>
<dbReference type="Pfam" id="PF02518">
    <property type="entry name" value="HATPase_c"/>
    <property type="match status" value="1"/>
</dbReference>
<dbReference type="PANTHER" id="PTHR43065">
    <property type="entry name" value="SENSOR HISTIDINE KINASE"/>
    <property type="match status" value="1"/>
</dbReference>
<evidence type="ECO:0000256" key="6">
    <source>
        <dbReference type="ARBA" id="ARBA00022777"/>
    </source>
</evidence>
<evidence type="ECO:0000256" key="3">
    <source>
        <dbReference type="ARBA" id="ARBA00022553"/>
    </source>
</evidence>
<dbReference type="InterPro" id="IPR005467">
    <property type="entry name" value="His_kinase_dom"/>
</dbReference>
<evidence type="ECO:0000259" key="10">
    <source>
        <dbReference type="PROSITE" id="PS50109"/>
    </source>
</evidence>
<dbReference type="CDD" id="cd00082">
    <property type="entry name" value="HisKA"/>
    <property type="match status" value="1"/>
</dbReference>
<name>A0A9D9NJK0_9BACT</name>
<comment type="caution">
    <text evidence="11">The sequence shown here is derived from an EMBL/GenBank/DDBJ whole genome shotgun (WGS) entry which is preliminary data.</text>
</comment>
<feature type="transmembrane region" description="Helical" evidence="9">
    <location>
        <begin position="12"/>
        <end position="29"/>
    </location>
</feature>
<evidence type="ECO:0000256" key="1">
    <source>
        <dbReference type="ARBA" id="ARBA00000085"/>
    </source>
</evidence>
<dbReference type="GO" id="GO:0000155">
    <property type="term" value="F:phosphorelay sensor kinase activity"/>
    <property type="evidence" value="ECO:0007669"/>
    <property type="project" value="InterPro"/>
</dbReference>
<evidence type="ECO:0000313" key="12">
    <source>
        <dbReference type="Proteomes" id="UP000823598"/>
    </source>
</evidence>
<evidence type="ECO:0000256" key="2">
    <source>
        <dbReference type="ARBA" id="ARBA00012438"/>
    </source>
</evidence>
<keyword evidence="3" id="KW-0597">Phosphoprotein</keyword>
<organism evidence="11 12">
    <name type="scientific">Candidatus Limisoma faecipullorum</name>
    <dbReference type="NCBI Taxonomy" id="2840854"/>
    <lineage>
        <taxon>Bacteria</taxon>
        <taxon>Pseudomonadati</taxon>
        <taxon>Bacteroidota</taxon>
        <taxon>Bacteroidia</taxon>
        <taxon>Bacteroidales</taxon>
        <taxon>Candidatus Limisoma</taxon>
    </lineage>
</organism>
<dbReference type="AlphaFoldDB" id="A0A9D9NJK0"/>
<dbReference type="InterPro" id="IPR003661">
    <property type="entry name" value="HisK_dim/P_dom"/>
</dbReference>
<protein>
    <recommendedName>
        <fullName evidence="2">histidine kinase</fullName>
        <ecNumber evidence="2">2.7.13.3</ecNumber>
    </recommendedName>
</protein>
<dbReference type="InterPro" id="IPR003594">
    <property type="entry name" value="HATPase_dom"/>
</dbReference>
<evidence type="ECO:0000256" key="8">
    <source>
        <dbReference type="ARBA" id="ARBA00023012"/>
    </source>
</evidence>
<keyword evidence="8" id="KW-0902">Two-component regulatory system</keyword>
<evidence type="ECO:0000256" key="5">
    <source>
        <dbReference type="ARBA" id="ARBA00022741"/>
    </source>
</evidence>
<dbReference type="PROSITE" id="PS50109">
    <property type="entry name" value="HIS_KIN"/>
    <property type="match status" value="1"/>
</dbReference>
<dbReference type="EMBL" id="JADIMC010000033">
    <property type="protein sequence ID" value="MBO8475876.1"/>
    <property type="molecule type" value="Genomic_DNA"/>
</dbReference>
<dbReference type="PRINTS" id="PR00344">
    <property type="entry name" value="BCTRLSENSOR"/>
</dbReference>
<keyword evidence="9" id="KW-0472">Membrane</keyword>
<keyword evidence="5" id="KW-0547">Nucleotide-binding</keyword>